<dbReference type="AlphaFoldDB" id="A0A1V4T709"/>
<dbReference type="SUPFAM" id="SSF50475">
    <property type="entry name" value="FMN-binding split barrel"/>
    <property type="match status" value="1"/>
</dbReference>
<gene>
    <name evidence="1" type="ORF">BTE48_04885</name>
</gene>
<comment type="caution">
    <text evidence="1">The sequence shown here is derived from an EMBL/GenBank/DDBJ whole genome shotgun (WGS) entry which is preliminary data.</text>
</comment>
<keyword evidence="2" id="KW-1185">Reference proteome</keyword>
<protein>
    <submittedName>
        <fullName evidence="1">Uncharacterized protein</fullName>
    </submittedName>
</protein>
<name>A0A1V4T709_9GAMM</name>
<evidence type="ECO:0000313" key="2">
    <source>
        <dbReference type="Proteomes" id="UP000191418"/>
    </source>
</evidence>
<dbReference type="Proteomes" id="UP000191418">
    <property type="component" value="Unassembled WGS sequence"/>
</dbReference>
<reference evidence="1 2" key="1">
    <citation type="submission" date="2017-01" db="EMBL/GenBank/DDBJ databases">
        <title>Genome Sequencing of a Marine Spirillum, Oceanospirillum multiglobuliferum ATCC 33336, from Japan.</title>
        <authorList>
            <person name="Carney J.G."/>
            <person name="Trachtenberg A.M."/>
            <person name="Rheaume B.A."/>
            <person name="Linnane J.D."/>
            <person name="Pitts N.L."/>
            <person name="Mykles D.L."/>
            <person name="Maclea K.S."/>
        </authorList>
    </citation>
    <scope>NUCLEOTIDE SEQUENCE [LARGE SCALE GENOMIC DNA]</scope>
    <source>
        <strain evidence="1 2">ATCC 33336</strain>
    </source>
</reference>
<proteinExistence type="predicted"/>
<dbReference type="EMBL" id="MTSM01000004">
    <property type="protein sequence ID" value="OPX56382.1"/>
    <property type="molecule type" value="Genomic_DNA"/>
</dbReference>
<dbReference type="STRING" id="64969.SAMN02745127_00585"/>
<sequence>MTQVEALSEVIGSPTIAVAASYQGDQIKLCIGLVRFLEQHQLEFTIPTGHSFNLTDWVTLHLDNRTGVEEYDAELRVFRTSYKGRVQQVKNQNTLIIDCREFSLVHGMSEVLGYRERGYHYPADARPLKNLPTTPLTTMPVISQSEHDNKIGVLITRTPEQPHTTAMAFLSSEEDDIFIISFPSTFKVQQLQKDNRCCFAIDERASFTFENAIDWNYVLIDAEAYEVPLGHPIYEPIKAAFIDKNPWEVGFFANPEVRIYHLKCLGTLFHNN</sequence>
<dbReference type="InterPro" id="IPR012349">
    <property type="entry name" value="Split_barrel_FMN-bd"/>
</dbReference>
<evidence type="ECO:0000313" key="1">
    <source>
        <dbReference type="EMBL" id="OPX56382.1"/>
    </source>
</evidence>
<accession>A0A1V4T709</accession>
<dbReference type="Gene3D" id="2.30.110.10">
    <property type="entry name" value="Electron Transport, Fmn-binding Protein, Chain A"/>
    <property type="match status" value="1"/>
</dbReference>
<organism evidence="1 2">
    <name type="scientific">Oceanospirillum multiglobuliferum</name>
    <dbReference type="NCBI Taxonomy" id="64969"/>
    <lineage>
        <taxon>Bacteria</taxon>
        <taxon>Pseudomonadati</taxon>
        <taxon>Pseudomonadota</taxon>
        <taxon>Gammaproteobacteria</taxon>
        <taxon>Oceanospirillales</taxon>
        <taxon>Oceanospirillaceae</taxon>
        <taxon>Oceanospirillum</taxon>
    </lineage>
</organism>